<evidence type="ECO:0000259" key="1">
    <source>
        <dbReference type="Pfam" id="PF01979"/>
    </source>
</evidence>
<dbReference type="EMBL" id="CP020814">
    <property type="protein sequence ID" value="ARK32017.1"/>
    <property type="molecule type" value="Genomic_DNA"/>
</dbReference>
<dbReference type="Gene3D" id="3.20.20.140">
    <property type="entry name" value="Metal-dependent hydrolases"/>
    <property type="match status" value="1"/>
</dbReference>
<dbReference type="Pfam" id="PF01979">
    <property type="entry name" value="Amidohydro_1"/>
    <property type="match status" value="1"/>
</dbReference>
<dbReference type="EC" id="3.5.4.1" evidence="2"/>
<evidence type="ECO:0000313" key="3">
    <source>
        <dbReference type="Proteomes" id="UP000193006"/>
    </source>
</evidence>
<dbReference type="Gene3D" id="2.30.40.10">
    <property type="entry name" value="Urease, subunit C, domain 1"/>
    <property type="match status" value="1"/>
</dbReference>
<dbReference type="InterPro" id="IPR032466">
    <property type="entry name" value="Metal_Hydrolase"/>
</dbReference>
<dbReference type="CDD" id="cd01293">
    <property type="entry name" value="Bact_CD"/>
    <property type="match status" value="1"/>
</dbReference>
<dbReference type="STRING" id="199441.BkAM31D_20430"/>
<dbReference type="SUPFAM" id="SSF51338">
    <property type="entry name" value="Composite domain of metallo-dependent hydrolases"/>
    <property type="match status" value="1"/>
</dbReference>
<dbReference type="InterPro" id="IPR052349">
    <property type="entry name" value="Metallo-hydrolase_Enzymes"/>
</dbReference>
<sequence length="437" mass="48652">MNMKIVNVKIPTLDKELFYTISIKDGSVVELVPHPSKVKGERAFSYLQEELMTTNDIVWDGEGRILLPGMVDAHMHLDKSHTLFVAENKSGTLLEAIESYTKASESFTDEQVKERMRKTALGALAHGTTTIRTHIDFNTRVQEETTFRGIRMALELKRELASVMTIQVYPMLPYYPYTDLDRTKIEKMLKMDIDGVGGAPHISEKPLECIDEIFSYAKQHNLPLDLHTDESDDPAVDTVLYIAEKTKQFHYQGKVVVDHLCSLAAMEEQKAKMVIEEMKKAHLGAITLPAANLYLQGRGDTGIIRRGITRVRELLEAGVPIATASDNVCDPFHPFGRGDLLQIAQLTGYTAHLGGKEDIPTLLKMITDIPAKLTGKQEKGIATGQQADFVIIDATSVERLFAELPQTRAVFGGGRWLVSTTTSRHYEVNGSIQLGRG</sequence>
<dbReference type="PANTHER" id="PTHR32027">
    <property type="entry name" value="CYTOSINE DEAMINASE"/>
    <property type="match status" value="1"/>
</dbReference>
<dbReference type="RefSeq" id="WP_169801130.1">
    <property type="nucleotide sequence ID" value="NZ_CP020814.1"/>
</dbReference>
<name>A0A1X9MEZ9_9BACI</name>
<dbReference type="SUPFAM" id="SSF51556">
    <property type="entry name" value="Metallo-dependent hydrolases"/>
    <property type="match status" value="1"/>
</dbReference>
<organism evidence="2 3">
    <name type="scientific">Halalkalibacter krulwichiae</name>
    <dbReference type="NCBI Taxonomy" id="199441"/>
    <lineage>
        <taxon>Bacteria</taxon>
        <taxon>Bacillati</taxon>
        <taxon>Bacillota</taxon>
        <taxon>Bacilli</taxon>
        <taxon>Bacillales</taxon>
        <taxon>Bacillaceae</taxon>
        <taxon>Halalkalibacter</taxon>
    </lineage>
</organism>
<dbReference type="AlphaFoldDB" id="A0A1X9MEZ9"/>
<reference evidence="2 3" key="1">
    <citation type="submission" date="2017-04" db="EMBL/GenBank/DDBJ databases">
        <title>Bacillus krulwichiae AM31D Genome sequencing and assembly.</title>
        <authorList>
            <person name="Krulwich T.A."/>
            <person name="Anastor L."/>
            <person name="Ehrlich R."/>
            <person name="Ehrlich G.D."/>
            <person name="Janto B."/>
        </authorList>
    </citation>
    <scope>NUCLEOTIDE SEQUENCE [LARGE SCALE GENOMIC DNA]</scope>
    <source>
        <strain evidence="2 3">AM31D</strain>
    </source>
</reference>
<evidence type="ECO:0000313" key="2">
    <source>
        <dbReference type="EMBL" id="ARK32017.1"/>
    </source>
</evidence>
<protein>
    <submittedName>
        <fullName evidence="2">Cytosine deaminase</fullName>
        <ecNumber evidence="2">3.5.4.1</ecNumber>
    </submittedName>
</protein>
<dbReference type="KEGG" id="bkw:BkAM31D_20430"/>
<keyword evidence="2" id="KW-0378">Hydrolase</keyword>
<dbReference type="Proteomes" id="UP000193006">
    <property type="component" value="Chromosome"/>
</dbReference>
<proteinExistence type="predicted"/>
<accession>A0A1X9MEZ9</accession>
<dbReference type="InterPro" id="IPR011059">
    <property type="entry name" value="Metal-dep_hydrolase_composite"/>
</dbReference>
<dbReference type="GO" id="GO:0004131">
    <property type="term" value="F:cytosine deaminase activity"/>
    <property type="evidence" value="ECO:0007669"/>
    <property type="project" value="UniProtKB-EC"/>
</dbReference>
<dbReference type="InterPro" id="IPR006680">
    <property type="entry name" value="Amidohydro-rel"/>
</dbReference>
<gene>
    <name evidence="2" type="primary">codA_2</name>
    <name evidence="2" type="ORF">BkAM31D_20430</name>
</gene>
<feature type="domain" description="Amidohydrolase-related" evidence="1">
    <location>
        <begin position="65"/>
        <end position="402"/>
    </location>
</feature>
<dbReference type="PANTHER" id="PTHR32027:SF0">
    <property type="entry name" value="CYTOSINE DEAMINASE"/>
    <property type="match status" value="1"/>
</dbReference>
<keyword evidence="3" id="KW-1185">Reference proteome</keyword>